<proteinExistence type="predicted"/>
<keyword evidence="2" id="KW-1185">Reference proteome</keyword>
<organism evidence="1 2">
    <name type="scientific">Brevifollis gellanilyticus</name>
    <dbReference type="NCBI Taxonomy" id="748831"/>
    <lineage>
        <taxon>Bacteria</taxon>
        <taxon>Pseudomonadati</taxon>
        <taxon>Verrucomicrobiota</taxon>
        <taxon>Verrucomicrobiia</taxon>
        <taxon>Verrucomicrobiales</taxon>
        <taxon>Verrucomicrobiaceae</taxon>
    </lineage>
</organism>
<reference evidence="1 2" key="1">
    <citation type="submission" date="2019-07" db="EMBL/GenBank/DDBJ databases">
        <title>Whole genome shotgun sequence of Brevifollis gellanilyticus NBRC 108608.</title>
        <authorList>
            <person name="Hosoyama A."/>
            <person name="Uohara A."/>
            <person name="Ohji S."/>
            <person name="Ichikawa N."/>
        </authorList>
    </citation>
    <scope>NUCLEOTIDE SEQUENCE [LARGE SCALE GENOMIC DNA]</scope>
    <source>
        <strain evidence="1 2">NBRC 108608</strain>
    </source>
</reference>
<sequence>MKKAALVLIALGLGIFLTAKQGSRDRLMRLGIVSSASSQGIDTLSLSSPFHDSTSIHLVRPGVLIEPAGWIASSQRVSRLYVESDPYWSGALKKMEAQLGSPRLEGAEWWLAEATGDVIAYWLTAKLADGHSLVYLDYF</sequence>
<comment type="caution">
    <text evidence="1">The sequence shown here is derived from an EMBL/GenBank/DDBJ whole genome shotgun (WGS) entry which is preliminary data.</text>
</comment>
<gene>
    <name evidence="1" type="ORF">BGE01nite_37620</name>
</gene>
<dbReference type="Proteomes" id="UP000321577">
    <property type="component" value="Unassembled WGS sequence"/>
</dbReference>
<evidence type="ECO:0000313" key="1">
    <source>
        <dbReference type="EMBL" id="GEP44471.1"/>
    </source>
</evidence>
<evidence type="ECO:0000313" key="2">
    <source>
        <dbReference type="Proteomes" id="UP000321577"/>
    </source>
</evidence>
<name>A0A512MDL4_9BACT</name>
<accession>A0A512MDL4</accession>
<dbReference type="RefSeq" id="WP_146852446.1">
    <property type="nucleotide sequence ID" value="NZ_BKAG01000030.1"/>
</dbReference>
<dbReference type="AlphaFoldDB" id="A0A512MDL4"/>
<dbReference type="EMBL" id="BKAG01000030">
    <property type="protein sequence ID" value="GEP44471.1"/>
    <property type="molecule type" value="Genomic_DNA"/>
</dbReference>
<protein>
    <submittedName>
        <fullName evidence="1">Uncharacterized protein</fullName>
    </submittedName>
</protein>